<reference evidence="8" key="1">
    <citation type="submission" date="2022-05" db="EMBL/GenBank/DDBJ databases">
        <title>The Musa troglodytarum L. genome provides insights into the mechanism of non-climacteric behaviour and enrichment of carotenoids.</title>
        <authorList>
            <person name="Wang J."/>
        </authorList>
    </citation>
    <scope>NUCLEOTIDE SEQUENCE</scope>
    <source>
        <tissue evidence="8">Leaf</tissue>
    </source>
</reference>
<evidence type="ECO:0000256" key="3">
    <source>
        <dbReference type="ARBA" id="ARBA00022475"/>
    </source>
</evidence>
<feature type="compositionally biased region" description="Low complexity" evidence="7">
    <location>
        <begin position="252"/>
        <end position="265"/>
    </location>
</feature>
<evidence type="ECO:0000256" key="6">
    <source>
        <dbReference type="ARBA" id="ARBA00034482"/>
    </source>
</evidence>
<keyword evidence="4" id="KW-0963">Cytoplasm</keyword>
<evidence type="ECO:0000313" key="9">
    <source>
        <dbReference type="Proteomes" id="UP001055439"/>
    </source>
</evidence>
<evidence type="ECO:0000256" key="4">
    <source>
        <dbReference type="ARBA" id="ARBA00022490"/>
    </source>
</evidence>
<keyword evidence="9" id="KW-1185">Reference proteome</keyword>
<evidence type="ECO:0000313" key="8">
    <source>
        <dbReference type="EMBL" id="URD85952.1"/>
    </source>
</evidence>
<keyword evidence="3" id="KW-1003">Cell membrane</keyword>
<gene>
    <name evidence="8" type="ORF">MUK42_24498</name>
</gene>
<feature type="compositionally biased region" description="Basic and acidic residues" evidence="7">
    <location>
        <begin position="333"/>
        <end position="342"/>
    </location>
</feature>
<dbReference type="GO" id="GO:0072659">
    <property type="term" value="P:protein localization to plasma membrane"/>
    <property type="evidence" value="ECO:0007669"/>
    <property type="project" value="TreeGrafter"/>
</dbReference>
<comment type="subcellular location">
    <subcellularLocation>
        <location evidence="1">Cell membrane</location>
    </subcellularLocation>
    <subcellularLocation>
        <location evidence="2">Cytoplasm</location>
        <location evidence="2">Cytosol</location>
    </subcellularLocation>
</comment>
<dbReference type="GO" id="GO:0046854">
    <property type="term" value="P:phosphatidylinositol phosphate biosynthetic process"/>
    <property type="evidence" value="ECO:0007669"/>
    <property type="project" value="TreeGrafter"/>
</dbReference>
<feature type="compositionally biased region" description="Basic and acidic residues" evidence="7">
    <location>
        <begin position="299"/>
        <end position="310"/>
    </location>
</feature>
<dbReference type="EMBL" id="CP097504">
    <property type="protein sequence ID" value="URD85952.1"/>
    <property type="molecule type" value="Genomic_DNA"/>
</dbReference>
<feature type="compositionally biased region" description="Basic and acidic residues" evidence="7">
    <location>
        <begin position="417"/>
        <end position="427"/>
    </location>
</feature>
<sequence>MSADPVAPAESSAFWQSVQRAQAAVQSLSLILGSLPDAVASSENPAAALLNDEAVARQVSIRLRRPGSGAGDDNLCRWLYDTFQSNDPDLQLVVLTFTPTIAGVYLSRAISREPLAGFEAVLLALYAYETVIRGGDPETVILPNLANPSVYHEAKAPPKKGAMELNIAVVSPALEPYGTVRSTKRARIVGVALELYYSKISSMPLSSKLAFCEFCMVWAGQDIGTEGERSVSEPAGIAPAPAAEHVEEEALAAAGEAAAAAAADENGGKEEVGEKAATAENGGKEEGQEKAASAEADENGGKEECEEKAASAEADENGGKEEAGEKAAAAENGGKEEGEEKAASASAAADENGGKVEVGEKAAAAENGGKEEGEEKAASADENSGKKEGEEKAAAADENDGKEEGGEKTAAVGADENGGKDEGEVKAKAASVDKNGGKEAGEVKAGRIPLPWELFQPIVMIVGHCLLGPANPEELRTTAYSVVEGLHWRATHDMNPQEILATRSLLRLGKMGDDTIAEPQISTSSDDYSEEALKMKARLT</sequence>
<organism evidence="8 9">
    <name type="scientific">Musa troglodytarum</name>
    <name type="common">fe'i banana</name>
    <dbReference type="NCBI Taxonomy" id="320322"/>
    <lineage>
        <taxon>Eukaryota</taxon>
        <taxon>Viridiplantae</taxon>
        <taxon>Streptophyta</taxon>
        <taxon>Embryophyta</taxon>
        <taxon>Tracheophyta</taxon>
        <taxon>Spermatophyta</taxon>
        <taxon>Magnoliopsida</taxon>
        <taxon>Liliopsida</taxon>
        <taxon>Zingiberales</taxon>
        <taxon>Musaceae</taxon>
        <taxon>Musa</taxon>
    </lineage>
</organism>
<dbReference type="InterPro" id="IPR018619">
    <property type="entry name" value="Hyccin"/>
</dbReference>
<dbReference type="Pfam" id="PF09790">
    <property type="entry name" value="Hyccin"/>
    <property type="match status" value="1"/>
</dbReference>
<accession>A0A9E7JLU6</accession>
<feature type="compositionally biased region" description="Basic and acidic residues" evidence="7">
    <location>
        <begin position="368"/>
        <end position="395"/>
    </location>
</feature>
<dbReference type="GO" id="GO:0005829">
    <property type="term" value="C:cytosol"/>
    <property type="evidence" value="ECO:0007669"/>
    <property type="project" value="UniProtKB-SubCell"/>
</dbReference>
<keyword evidence="5" id="KW-0472">Membrane</keyword>
<name>A0A9E7JLU6_9LILI</name>
<dbReference type="GO" id="GO:0005886">
    <property type="term" value="C:plasma membrane"/>
    <property type="evidence" value="ECO:0007669"/>
    <property type="project" value="UniProtKB-SubCell"/>
</dbReference>
<evidence type="ECO:0000256" key="5">
    <source>
        <dbReference type="ARBA" id="ARBA00023136"/>
    </source>
</evidence>
<dbReference type="AlphaFoldDB" id="A0A9E7JLU6"/>
<protein>
    <submittedName>
        <fullName evidence="8">Hyccin</fullName>
    </submittedName>
</protein>
<dbReference type="Proteomes" id="UP001055439">
    <property type="component" value="Chromosome 2"/>
</dbReference>
<evidence type="ECO:0000256" key="7">
    <source>
        <dbReference type="SAM" id="MobiDB-lite"/>
    </source>
</evidence>
<comment type="similarity">
    <text evidence="6">Belongs to the Hyccin family.</text>
</comment>
<proteinExistence type="inferred from homology"/>
<dbReference type="OrthoDB" id="18937at2759"/>
<evidence type="ECO:0000256" key="1">
    <source>
        <dbReference type="ARBA" id="ARBA00004236"/>
    </source>
</evidence>
<evidence type="ECO:0000256" key="2">
    <source>
        <dbReference type="ARBA" id="ARBA00004514"/>
    </source>
</evidence>
<feature type="region of interest" description="Disordered" evidence="7">
    <location>
        <begin position="252"/>
        <end position="440"/>
    </location>
</feature>
<dbReference type="PANTHER" id="PTHR31220">
    <property type="entry name" value="HYCCIN RELATED"/>
    <property type="match status" value="1"/>
</dbReference>
<dbReference type="PANTHER" id="PTHR31220:SF10">
    <property type="entry name" value="HYCCIN"/>
    <property type="match status" value="1"/>
</dbReference>